<dbReference type="EMBL" id="CP003249">
    <property type="protein sequence ID" value="AFV75488.1"/>
    <property type="molecule type" value="Genomic_DNA"/>
</dbReference>
<gene>
    <name evidence="2" type="ORF">Theos_0414</name>
</gene>
<dbReference type="PATRIC" id="fig|751945.3.peg.404"/>
<evidence type="ECO:0000259" key="1">
    <source>
        <dbReference type="Pfam" id="PF14332"/>
    </source>
</evidence>
<evidence type="ECO:0000313" key="2">
    <source>
        <dbReference type="EMBL" id="AFV75488.1"/>
    </source>
</evidence>
<dbReference type="RefSeq" id="WP_016328685.1">
    <property type="nucleotide sequence ID" value="NC_019386.1"/>
</dbReference>
<dbReference type="Pfam" id="PF14332">
    <property type="entry name" value="DUF4388"/>
    <property type="match status" value="1"/>
</dbReference>
<proteinExistence type="predicted"/>
<sequence>MALVGNFKDLPLDELLQALGHKEGALEIWNVKGVPATTLYLKPGYLRSLDQKGKPLPPLAAKAVLQALLRAREGSFEFIPQARPPHKHRLNWPLDRALLSLVTLTDELERARDTLPPKEARFQLSPDGVGPLPAQVPCRDLLKAAGDLLARGASVGEIAERLGLPWDYVAFCLHRLASAGAVRPTVGR</sequence>
<dbReference type="OrthoDB" id="32631at2"/>
<dbReference type="HOGENOM" id="CLU_1383621_0_0_0"/>
<evidence type="ECO:0000313" key="3">
    <source>
        <dbReference type="Proteomes" id="UP000000211"/>
    </source>
</evidence>
<dbReference type="STRING" id="751945.Theos_0414"/>
<protein>
    <recommendedName>
        <fullName evidence="1">PatA-like N-terminal domain-containing protein</fullName>
    </recommendedName>
</protein>
<feature type="domain" description="PatA-like N-terminal" evidence="1">
    <location>
        <begin position="5"/>
        <end position="108"/>
    </location>
</feature>
<dbReference type="KEGG" id="tos:Theos_0414"/>
<dbReference type="Proteomes" id="UP000000211">
    <property type="component" value="Chromosome"/>
</dbReference>
<accession>K7QVU3</accession>
<name>K7QVU3_THEOS</name>
<dbReference type="InterPro" id="IPR025497">
    <property type="entry name" value="PatA-like_N"/>
</dbReference>
<keyword evidence="3" id="KW-1185">Reference proteome</keyword>
<dbReference type="eggNOG" id="ENOG503420M">
    <property type="taxonomic scope" value="Bacteria"/>
</dbReference>
<organism evidence="2 3">
    <name type="scientific">Thermus oshimai JL-2</name>
    <dbReference type="NCBI Taxonomy" id="751945"/>
    <lineage>
        <taxon>Bacteria</taxon>
        <taxon>Thermotogati</taxon>
        <taxon>Deinococcota</taxon>
        <taxon>Deinococci</taxon>
        <taxon>Thermales</taxon>
        <taxon>Thermaceae</taxon>
        <taxon>Thermus</taxon>
    </lineage>
</organism>
<dbReference type="AlphaFoldDB" id="K7QVU3"/>
<reference evidence="2 3" key="1">
    <citation type="journal article" date="2013" name="Genome Announc.">
        <title>Whole Genome Sequencing of Thermus oshimai JL-2 and Thermus thermophilus JL-18, Incomplete Denitrifiers from the United States Great Basin.</title>
        <authorList>
            <person name="Murugapiran S.K."/>
            <person name="Huntemann M."/>
            <person name="Wei C.L."/>
            <person name="Han J."/>
            <person name="Detter J.C."/>
            <person name="Han C.S."/>
            <person name="Erkkila T.H."/>
            <person name="Teshima H."/>
            <person name="Chen A."/>
            <person name="Kyrpides N."/>
            <person name="Mavrommatis K."/>
            <person name="Markowitz V."/>
            <person name="Szeto E."/>
            <person name="Ivanova N."/>
            <person name="Pagani I."/>
            <person name="Lam J."/>
            <person name="McDonald A.I."/>
            <person name="Dodsworth J.A."/>
            <person name="Pati A."/>
            <person name="Goodwin L."/>
            <person name="Peters L."/>
            <person name="Pitluck S."/>
            <person name="Woyke T."/>
            <person name="Hedlund B.P."/>
        </authorList>
    </citation>
    <scope>NUCLEOTIDE SEQUENCE</scope>
    <source>
        <strain evidence="2 3">JL-2</strain>
    </source>
</reference>